<keyword evidence="3" id="KW-1185">Reference proteome</keyword>
<dbReference type="AlphaFoldDB" id="A0A371ESQ5"/>
<evidence type="ECO:0000313" key="3">
    <source>
        <dbReference type="Proteomes" id="UP000257109"/>
    </source>
</evidence>
<protein>
    <submittedName>
        <fullName evidence="2">Uncharacterized protein</fullName>
    </submittedName>
</protein>
<evidence type="ECO:0000313" key="2">
    <source>
        <dbReference type="EMBL" id="RDX69090.1"/>
    </source>
</evidence>
<feature type="non-terminal residue" evidence="2">
    <location>
        <position position="1"/>
    </location>
</feature>
<dbReference type="Proteomes" id="UP000257109">
    <property type="component" value="Unassembled WGS sequence"/>
</dbReference>
<dbReference type="OrthoDB" id="1102658at2759"/>
<dbReference type="EMBL" id="QJKJ01012263">
    <property type="protein sequence ID" value="RDX69090.1"/>
    <property type="molecule type" value="Genomic_DNA"/>
</dbReference>
<feature type="compositionally biased region" description="Basic residues" evidence="1">
    <location>
        <begin position="31"/>
        <end position="47"/>
    </location>
</feature>
<name>A0A371ESQ5_MUCPR</name>
<evidence type="ECO:0000256" key="1">
    <source>
        <dbReference type="SAM" id="MobiDB-lite"/>
    </source>
</evidence>
<gene>
    <name evidence="2" type="ORF">CR513_51836</name>
</gene>
<comment type="caution">
    <text evidence="2">The sequence shown here is derived from an EMBL/GenBank/DDBJ whole genome shotgun (WGS) entry which is preliminary data.</text>
</comment>
<organism evidence="2 3">
    <name type="scientific">Mucuna pruriens</name>
    <name type="common">Velvet bean</name>
    <name type="synonym">Dolichos pruriens</name>
    <dbReference type="NCBI Taxonomy" id="157652"/>
    <lineage>
        <taxon>Eukaryota</taxon>
        <taxon>Viridiplantae</taxon>
        <taxon>Streptophyta</taxon>
        <taxon>Embryophyta</taxon>
        <taxon>Tracheophyta</taxon>
        <taxon>Spermatophyta</taxon>
        <taxon>Magnoliopsida</taxon>
        <taxon>eudicotyledons</taxon>
        <taxon>Gunneridae</taxon>
        <taxon>Pentapetalae</taxon>
        <taxon>rosids</taxon>
        <taxon>fabids</taxon>
        <taxon>Fabales</taxon>
        <taxon>Fabaceae</taxon>
        <taxon>Papilionoideae</taxon>
        <taxon>50 kb inversion clade</taxon>
        <taxon>NPAAA clade</taxon>
        <taxon>indigoferoid/millettioid clade</taxon>
        <taxon>Phaseoleae</taxon>
        <taxon>Mucuna</taxon>
    </lineage>
</organism>
<feature type="compositionally biased region" description="Basic and acidic residues" evidence="1">
    <location>
        <begin position="1"/>
        <end position="12"/>
    </location>
</feature>
<sequence length="173" mass="20045">MNDEKKEYKPRPVSESSPRGGDLLDIQKTTRGQKQKPTSQKRRKKYNGKLQGLPVNQNFYLFLLDGIDVVLGMEWLRKLGSIKADFEELMMKVKLKREKYVIKGDPSLSITPSTLRSMLKQFRANEEAFLVECKMTTVENGDRDQSMSLDIIVVLKEFEDVFTSQLELLPNRR</sequence>
<reference evidence="2" key="1">
    <citation type="submission" date="2018-05" db="EMBL/GenBank/DDBJ databases">
        <title>Draft genome of Mucuna pruriens seed.</title>
        <authorList>
            <person name="Nnadi N.E."/>
            <person name="Vos R."/>
            <person name="Hasami M.H."/>
            <person name="Devisetty U.K."/>
            <person name="Aguiy J.C."/>
        </authorList>
    </citation>
    <scope>NUCLEOTIDE SEQUENCE [LARGE SCALE GENOMIC DNA]</scope>
    <source>
        <strain evidence="2">JCA_2017</strain>
    </source>
</reference>
<feature type="region of interest" description="Disordered" evidence="1">
    <location>
        <begin position="1"/>
        <end position="48"/>
    </location>
</feature>
<proteinExistence type="predicted"/>
<accession>A0A371ESQ5</accession>